<feature type="chain" id="PRO_5042483192" evidence="11">
    <location>
        <begin position="18"/>
        <end position="109"/>
    </location>
</feature>
<dbReference type="InterPro" id="IPR017914">
    <property type="entry name" value="Colipase_C"/>
</dbReference>
<dbReference type="Proteomes" id="UP001318040">
    <property type="component" value="Chromosome 18"/>
</dbReference>
<dbReference type="KEGG" id="pmrn:116943695"/>
<dbReference type="SMART" id="SM00023">
    <property type="entry name" value="COLIPASE"/>
    <property type="match status" value="1"/>
</dbReference>
<dbReference type="GO" id="GO:0007586">
    <property type="term" value="P:digestion"/>
    <property type="evidence" value="ECO:0007669"/>
    <property type="project" value="UniProtKB-KW"/>
</dbReference>
<organism evidence="14 15">
    <name type="scientific">Petromyzon marinus</name>
    <name type="common">Sea lamprey</name>
    <dbReference type="NCBI Taxonomy" id="7757"/>
    <lineage>
        <taxon>Eukaryota</taxon>
        <taxon>Metazoa</taxon>
        <taxon>Chordata</taxon>
        <taxon>Craniata</taxon>
        <taxon>Vertebrata</taxon>
        <taxon>Cyclostomata</taxon>
        <taxon>Hyperoartia</taxon>
        <taxon>Petromyzontiformes</taxon>
        <taxon>Petromyzontidae</taxon>
        <taxon>Petromyzon</taxon>
    </lineage>
</organism>
<dbReference type="Gene3D" id="2.10.80.10">
    <property type="entry name" value="Lipase, subunit A"/>
    <property type="match status" value="1"/>
</dbReference>
<comment type="function">
    <text evidence="1">Enterostatin has a biological activity as a satiety signal.</text>
</comment>
<dbReference type="PANTHER" id="PTHR10041:SF9">
    <property type="entry name" value="COLIPASE"/>
    <property type="match status" value="1"/>
</dbReference>
<feature type="domain" description="Colipase C-terminal" evidence="13">
    <location>
        <begin position="63"/>
        <end position="105"/>
    </location>
</feature>
<dbReference type="GO" id="GO:0005576">
    <property type="term" value="C:extracellular region"/>
    <property type="evidence" value="ECO:0007669"/>
    <property type="project" value="UniProtKB-SubCell"/>
</dbReference>
<reference evidence="15" key="1">
    <citation type="submission" date="2025-08" db="UniProtKB">
        <authorList>
            <consortium name="RefSeq"/>
        </authorList>
    </citation>
    <scope>IDENTIFICATION</scope>
    <source>
        <tissue evidence="15">Sperm</tissue>
    </source>
</reference>
<dbReference type="RefSeq" id="XP_032812677.1">
    <property type="nucleotide sequence ID" value="XM_032956786.1"/>
</dbReference>
<evidence type="ECO:0000313" key="15">
    <source>
        <dbReference type="RefSeq" id="XP_032812677.1"/>
    </source>
</evidence>
<keyword evidence="10" id="KW-1015">Disulfide bond</keyword>
<evidence type="ECO:0000256" key="3">
    <source>
        <dbReference type="ARBA" id="ARBA00004613"/>
    </source>
</evidence>
<evidence type="ECO:0000256" key="7">
    <source>
        <dbReference type="ARBA" id="ARBA00022757"/>
    </source>
</evidence>
<evidence type="ECO:0000256" key="9">
    <source>
        <dbReference type="ARBA" id="ARBA00023098"/>
    </source>
</evidence>
<dbReference type="InterPro" id="IPR001981">
    <property type="entry name" value="Colipase"/>
</dbReference>
<comment type="subunit">
    <text evidence="4">Forms a 1:1 stoichiometric complex with pancreatic lipase.</text>
</comment>
<proteinExistence type="predicted"/>
<dbReference type="PROSITE" id="PS51342">
    <property type="entry name" value="COLIPASE_2"/>
    <property type="match status" value="1"/>
</dbReference>
<evidence type="ECO:0000256" key="4">
    <source>
        <dbReference type="ARBA" id="ARBA00011263"/>
    </source>
</evidence>
<dbReference type="InterPro" id="IPR017913">
    <property type="entry name" value="Colipase_N"/>
</dbReference>
<name>A0AAJ7WWS0_PETMA</name>
<evidence type="ECO:0000256" key="5">
    <source>
        <dbReference type="ARBA" id="ARBA00022525"/>
    </source>
</evidence>
<sequence>MRLILALAALCIVVVSAVPPKEKFFFLDVGELCLVGTQCKSGCCKRENQIGARRCAALSSETQLCQYDGIRDVYYECPCESGLKCDVDRTIGGIIVTNDIGVCIDPNDP</sequence>
<evidence type="ECO:0000259" key="12">
    <source>
        <dbReference type="Pfam" id="PF01114"/>
    </source>
</evidence>
<evidence type="ECO:0000256" key="11">
    <source>
        <dbReference type="SAM" id="SignalP"/>
    </source>
</evidence>
<evidence type="ECO:0000259" key="13">
    <source>
        <dbReference type="Pfam" id="PF02740"/>
    </source>
</evidence>
<keyword evidence="6 11" id="KW-0732">Signal</keyword>
<dbReference type="GO" id="GO:0016042">
    <property type="term" value="P:lipid catabolic process"/>
    <property type="evidence" value="ECO:0007669"/>
    <property type="project" value="UniProtKB-KW"/>
</dbReference>
<dbReference type="SUPFAM" id="SSF57190">
    <property type="entry name" value="Colipase-like"/>
    <property type="match status" value="2"/>
</dbReference>
<dbReference type="Pfam" id="PF01114">
    <property type="entry name" value="Colipase"/>
    <property type="match status" value="1"/>
</dbReference>
<evidence type="ECO:0000256" key="10">
    <source>
        <dbReference type="ARBA" id="ARBA00023157"/>
    </source>
</evidence>
<feature type="domain" description="Colipase N-terminal" evidence="12">
    <location>
        <begin position="26"/>
        <end position="57"/>
    </location>
</feature>
<dbReference type="GO" id="GO:0008047">
    <property type="term" value="F:enzyme activator activity"/>
    <property type="evidence" value="ECO:0007669"/>
    <property type="project" value="InterPro"/>
</dbReference>
<dbReference type="Pfam" id="PF02740">
    <property type="entry name" value="Colipase_C"/>
    <property type="match status" value="1"/>
</dbReference>
<keyword evidence="14" id="KW-1185">Reference proteome</keyword>
<dbReference type="PANTHER" id="PTHR10041">
    <property type="entry name" value="COLIPASE"/>
    <property type="match status" value="1"/>
</dbReference>
<dbReference type="AlphaFoldDB" id="A0AAJ7WWS0"/>
<accession>A0AAJ7WWS0</accession>
<evidence type="ECO:0000256" key="1">
    <source>
        <dbReference type="ARBA" id="ARBA00002722"/>
    </source>
</evidence>
<comment type="subcellular location">
    <subcellularLocation>
        <location evidence="3">Secreted</location>
    </subcellularLocation>
</comment>
<feature type="signal peptide" evidence="11">
    <location>
        <begin position="1"/>
        <end position="17"/>
    </location>
</feature>
<keyword evidence="5" id="KW-0964">Secreted</keyword>
<keyword evidence="7" id="KW-0222">Digestion</keyword>
<evidence type="ECO:0000256" key="8">
    <source>
        <dbReference type="ARBA" id="ARBA00022963"/>
    </source>
</evidence>
<comment type="function">
    <text evidence="2">Colipase is a cofactor of pancreatic lipase. It allows the lipase to anchor itself to the lipid-water interface. Without colipase the enzyme is washed off by bile salts, which have an inhibitory effect on the lipase.</text>
</comment>
<keyword evidence="8" id="KW-0442">Lipid degradation</keyword>
<evidence type="ECO:0000256" key="6">
    <source>
        <dbReference type="ARBA" id="ARBA00022729"/>
    </source>
</evidence>
<evidence type="ECO:0000256" key="2">
    <source>
        <dbReference type="ARBA" id="ARBA00003508"/>
    </source>
</evidence>
<protein>
    <submittedName>
        <fullName evidence="15">Colipase B-like</fullName>
    </submittedName>
</protein>
<evidence type="ECO:0000313" key="14">
    <source>
        <dbReference type="Proteomes" id="UP001318040"/>
    </source>
</evidence>
<dbReference type="PRINTS" id="PR00128">
    <property type="entry name" value="COLIPASE"/>
</dbReference>
<keyword evidence="9" id="KW-0443">Lipid metabolism</keyword>
<dbReference type="GeneID" id="116943695"/>
<gene>
    <name evidence="15" type="primary">LOC116943695</name>
</gene>